<evidence type="ECO:0000259" key="1">
    <source>
        <dbReference type="Pfam" id="PF04480"/>
    </source>
</evidence>
<evidence type="ECO:0000313" key="3">
    <source>
        <dbReference type="Proteomes" id="UP000293613"/>
    </source>
</evidence>
<dbReference type="InterPro" id="IPR007569">
    <property type="entry name" value="DUF559"/>
</dbReference>
<comment type="caution">
    <text evidence="2">The sequence shown here is derived from an EMBL/GenBank/DDBJ whole genome shotgun (WGS) entry which is preliminary data.</text>
</comment>
<reference evidence="2 3" key="1">
    <citation type="journal article" date="2019" name="Appl. Environ. Microbiol.">
        <title>Dissecting the evolutionary development of the Bifidobacterium animalis species through comparative genomics analyses.</title>
        <authorList>
            <person name="Lugli G.A."/>
            <person name="Mancino W."/>
            <person name="Milani C."/>
            <person name="Duranti S."/>
            <person name="Mancabelli L."/>
            <person name="Napoli S."/>
            <person name="Mangifesta M."/>
            <person name="Viappiani A."/>
            <person name="Anzalone R."/>
            <person name="Longhi G."/>
            <person name="van Sinderen D."/>
            <person name="Ventura M."/>
            <person name="Turroni F."/>
        </authorList>
    </citation>
    <scope>NUCLEOTIDE SEQUENCE [LARGE SCALE GENOMIC DNA]</scope>
    <source>
        <strain evidence="2 3">2011B</strain>
    </source>
</reference>
<dbReference type="Gene3D" id="3.40.960.10">
    <property type="entry name" value="VSR Endonuclease"/>
    <property type="match status" value="1"/>
</dbReference>
<dbReference type="InterPro" id="IPR011335">
    <property type="entry name" value="Restrct_endonuc-II-like"/>
</dbReference>
<proteinExistence type="predicted"/>
<dbReference type="Proteomes" id="UP000293613">
    <property type="component" value="Unassembled WGS sequence"/>
</dbReference>
<feature type="domain" description="DUF559" evidence="1">
    <location>
        <begin position="147"/>
        <end position="200"/>
    </location>
</feature>
<accession>A0A8B3RLT1</accession>
<protein>
    <recommendedName>
        <fullName evidence="1">DUF559 domain-containing protein</fullName>
    </recommendedName>
</protein>
<gene>
    <name evidence="2" type="ORF">PG2011B_0024</name>
</gene>
<dbReference type="SUPFAM" id="SSF52980">
    <property type="entry name" value="Restriction endonuclease-like"/>
    <property type="match status" value="1"/>
</dbReference>
<evidence type="ECO:0000313" key="2">
    <source>
        <dbReference type="EMBL" id="RYM98741.1"/>
    </source>
</evidence>
<dbReference type="Pfam" id="PF04480">
    <property type="entry name" value="DUF559"/>
    <property type="match status" value="1"/>
</dbReference>
<dbReference type="AlphaFoldDB" id="A0A8B3RLT1"/>
<name>A0A8B3RLT1_BIFAN</name>
<organism evidence="2 3">
    <name type="scientific">Bifidobacterium animalis subsp. lactis</name>
    <name type="common">Bifidobacterium lactis</name>
    <dbReference type="NCBI Taxonomy" id="302911"/>
    <lineage>
        <taxon>Bacteria</taxon>
        <taxon>Bacillati</taxon>
        <taxon>Actinomycetota</taxon>
        <taxon>Actinomycetes</taxon>
        <taxon>Bifidobacteriales</taxon>
        <taxon>Bifidobacteriaceae</taxon>
        <taxon>Bifidobacterium</taxon>
    </lineage>
</organism>
<sequence>MSTANAHHVIRGVRDVRWNVPVQTQLIGGAVECTSPECTWLMMSPVLSEEELIVLGDSMMRRDYRLKRTTKEELERFLDWVRQWKDSDGPPSKKVWGYRKCVDALPFLKGDTDSSMETRLRLTLQRFGLPAPEVNFMVENPVSGAMMFLDMAYPKLKIAIEYDGRFHALQWEADVERRKMLDELGWDVIQVTASDMRTESSKQALAMRVSNHIAARSGKKVVVGDALTMRQLMDGRRVRRM</sequence>
<dbReference type="RefSeq" id="WP_130077042.1">
    <property type="nucleotide sequence ID" value="NZ_RSCO01000004.1"/>
</dbReference>
<dbReference type="EMBL" id="RSCO01000004">
    <property type="protein sequence ID" value="RYM98741.1"/>
    <property type="molecule type" value="Genomic_DNA"/>
</dbReference>